<name>A0A562PMA5_9BURK</name>
<dbReference type="Pfam" id="PF04134">
    <property type="entry name" value="DCC1-like"/>
    <property type="match status" value="1"/>
</dbReference>
<dbReference type="EMBL" id="CP046904">
    <property type="protein sequence ID" value="QGZ40983.1"/>
    <property type="molecule type" value="Genomic_DNA"/>
</dbReference>
<dbReference type="RefSeq" id="WP_145877732.1">
    <property type="nucleotide sequence ID" value="NZ_CP046904.1"/>
</dbReference>
<protein>
    <submittedName>
        <fullName evidence="1">DUF393 domain-containing protein</fullName>
    </submittedName>
    <submittedName>
        <fullName evidence="2">Putative DCC family thiol-disulfide oxidoreductase YuxK</fullName>
    </submittedName>
</protein>
<proteinExistence type="predicted"/>
<dbReference type="Proteomes" id="UP000437862">
    <property type="component" value="Chromosome"/>
</dbReference>
<reference evidence="2 3" key="1">
    <citation type="journal article" date="2015" name="Stand. Genomic Sci.">
        <title>Genomic Encyclopedia of Bacterial and Archaeal Type Strains, Phase III: the genomes of soil and plant-associated and newly described type strains.</title>
        <authorList>
            <person name="Whitman W.B."/>
            <person name="Woyke T."/>
            <person name="Klenk H.P."/>
            <person name="Zhou Y."/>
            <person name="Lilburn T.G."/>
            <person name="Beck B.J."/>
            <person name="De Vos P."/>
            <person name="Vandamme P."/>
            <person name="Eisen J.A."/>
            <person name="Garrity G."/>
            <person name="Hugenholtz P."/>
            <person name="Kyrpides N.C."/>
        </authorList>
    </citation>
    <scope>NUCLEOTIDE SEQUENCE [LARGE SCALE GENOMIC DNA]</scope>
    <source>
        <strain evidence="2 3">CGMCC 1.10685</strain>
    </source>
</reference>
<organism evidence="2 3">
    <name type="scientific">Pseudoduganella flava</name>
    <dbReference type="NCBI Taxonomy" id="871742"/>
    <lineage>
        <taxon>Bacteria</taxon>
        <taxon>Pseudomonadati</taxon>
        <taxon>Pseudomonadota</taxon>
        <taxon>Betaproteobacteria</taxon>
        <taxon>Burkholderiales</taxon>
        <taxon>Oxalobacteraceae</taxon>
        <taxon>Telluria group</taxon>
        <taxon>Pseudoduganella</taxon>
    </lineage>
</organism>
<dbReference type="InterPro" id="IPR007263">
    <property type="entry name" value="DCC1-like"/>
</dbReference>
<dbReference type="PANTHER" id="PTHR34290">
    <property type="entry name" value="SI:CH73-390P7.2"/>
    <property type="match status" value="1"/>
</dbReference>
<dbReference type="OrthoDB" id="5294764at2"/>
<reference evidence="1 4" key="3">
    <citation type="submission" date="2019-12" db="EMBL/GenBank/DDBJ databases">
        <title>Draft Genome Sequences of Six Type Strains of the Genus Massilia.</title>
        <authorList>
            <person name="Miess H."/>
            <person name="Frediansyah A."/>
            <person name="Goeker M."/>
            <person name="Gross H."/>
        </authorList>
    </citation>
    <scope>NUCLEOTIDE SEQUENCE [LARGE SCALE GENOMIC DNA]</scope>
    <source>
        <strain evidence="1 4">DSM 26639</strain>
    </source>
</reference>
<reference evidence="2" key="2">
    <citation type="submission" date="2019-07" db="EMBL/GenBank/DDBJ databases">
        <authorList>
            <person name="Whitman W."/>
            <person name="Huntemann M."/>
            <person name="Clum A."/>
            <person name="Pillay M."/>
            <person name="Palaniappan K."/>
            <person name="Varghese N."/>
            <person name="Mikhailova N."/>
            <person name="Stamatis D."/>
            <person name="Reddy T."/>
            <person name="Daum C."/>
            <person name="Shapiro N."/>
            <person name="Ivanova N."/>
            <person name="Kyrpides N."/>
            <person name="Woyke T."/>
        </authorList>
    </citation>
    <scope>NUCLEOTIDE SEQUENCE</scope>
    <source>
        <strain evidence="2">CGMCC 1.10685</strain>
    </source>
</reference>
<dbReference type="EMBL" id="VLKW01000007">
    <property type="protein sequence ID" value="TWI45330.1"/>
    <property type="molecule type" value="Genomic_DNA"/>
</dbReference>
<sequence length="144" mass="15939">MNGPELTLYYDGACPFCAAEAAALKRRDARGALAFIDIAAPDFRDCPPGTDLAALNARLHAVTRDGRLLQGLDSMQAAYTLVGLGWAVLLLRVRALRPALDWAYLRFARHRQRMSRWLGLAPAPRCDGTVCRPGGLYLKERRDE</sequence>
<evidence type="ECO:0000313" key="1">
    <source>
        <dbReference type="EMBL" id="QGZ40983.1"/>
    </source>
</evidence>
<dbReference type="PANTHER" id="PTHR34290:SF2">
    <property type="entry name" value="OS04G0668800 PROTEIN"/>
    <property type="match status" value="1"/>
</dbReference>
<dbReference type="InterPro" id="IPR044691">
    <property type="entry name" value="DCC1_Trx"/>
</dbReference>
<accession>A0A562PMA5</accession>
<evidence type="ECO:0000313" key="3">
    <source>
        <dbReference type="Proteomes" id="UP000315112"/>
    </source>
</evidence>
<dbReference type="Proteomes" id="UP000315112">
    <property type="component" value="Unassembled WGS sequence"/>
</dbReference>
<evidence type="ECO:0000313" key="2">
    <source>
        <dbReference type="EMBL" id="TWI45330.1"/>
    </source>
</evidence>
<gene>
    <name evidence="1" type="ORF">GO485_19175</name>
    <name evidence="2" type="ORF">IP92_03708</name>
</gene>
<evidence type="ECO:0000313" key="4">
    <source>
        <dbReference type="Proteomes" id="UP000437862"/>
    </source>
</evidence>
<dbReference type="GO" id="GO:0015035">
    <property type="term" value="F:protein-disulfide reductase activity"/>
    <property type="evidence" value="ECO:0007669"/>
    <property type="project" value="InterPro"/>
</dbReference>
<keyword evidence="4" id="KW-1185">Reference proteome</keyword>
<dbReference type="AlphaFoldDB" id="A0A562PMA5"/>